<gene>
    <name evidence="1" type="ORF">L9F63_011829</name>
</gene>
<reference evidence="1" key="1">
    <citation type="journal article" date="2023" name="IScience">
        <title>Live-bearing cockroach genome reveals convergent evolutionary mechanisms linked to viviparity in insects and beyond.</title>
        <authorList>
            <person name="Fouks B."/>
            <person name="Harrison M.C."/>
            <person name="Mikhailova A.A."/>
            <person name="Marchal E."/>
            <person name="English S."/>
            <person name="Carruthers M."/>
            <person name="Jennings E.C."/>
            <person name="Chiamaka E.L."/>
            <person name="Frigard R.A."/>
            <person name="Pippel M."/>
            <person name="Attardo G.M."/>
            <person name="Benoit J.B."/>
            <person name="Bornberg-Bauer E."/>
            <person name="Tobe S.S."/>
        </authorList>
    </citation>
    <scope>NUCLEOTIDE SEQUENCE</scope>
    <source>
        <strain evidence="1">Stay&amp;Tobe</strain>
    </source>
</reference>
<keyword evidence="2" id="KW-1185">Reference proteome</keyword>
<evidence type="ECO:0000313" key="2">
    <source>
        <dbReference type="Proteomes" id="UP001233999"/>
    </source>
</evidence>
<dbReference type="EMBL" id="JASPKZ010001618">
    <property type="protein sequence ID" value="KAJ9597308.1"/>
    <property type="molecule type" value="Genomic_DNA"/>
</dbReference>
<name>A0AAD8AGE7_DIPPU</name>
<dbReference type="AlphaFoldDB" id="A0AAD8AGE7"/>
<protein>
    <submittedName>
        <fullName evidence="1">Uncharacterized protein</fullName>
    </submittedName>
</protein>
<evidence type="ECO:0000313" key="1">
    <source>
        <dbReference type="EMBL" id="KAJ9597308.1"/>
    </source>
</evidence>
<reference evidence="1" key="2">
    <citation type="submission" date="2023-05" db="EMBL/GenBank/DDBJ databases">
        <authorList>
            <person name="Fouks B."/>
        </authorList>
    </citation>
    <scope>NUCLEOTIDE SEQUENCE</scope>
    <source>
        <strain evidence="1">Stay&amp;Tobe</strain>
        <tissue evidence="1">Testes</tissue>
    </source>
</reference>
<sequence>ISNINAERILRVTYLNELFRTDFEHRRRVFEPFHTYWMSVAVAYSVDPGSIPGRTRPKLCSGVFQLGINPRNSSEMWLVDRIKPNYKKTQRSSSEKQTDFNTKNLSNDVVTMYTFSVYYTIMPRVIISNSMWLYVYTTSNNHFLLASLVLSISKQQSKSRGAVGIKSMLQGCTNKSFISCHFSNRCEV</sequence>
<proteinExistence type="predicted"/>
<accession>A0AAD8AGE7</accession>
<comment type="caution">
    <text evidence="1">The sequence shown here is derived from an EMBL/GenBank/DDBJ whole genome shotgun (WGS) entry which is preliminary data.</text>
</comment>
<feature type="non-terminal residue" evidence="1">
    <location>
        <position position="1"/>
    </location>
</feature>
<dbReference type="Proteomes" id="UP001233999">
    <property type="component" value="Unassembled WGS sequence"/>
</dbReference>
<feature type="non-terminal residue" evidence="1">
    <location>
        <position position="188"/>
    </location>
</feature>
<organism evidence="1 2">
    <name type="scientific">Diploptera punctata</name>
    <name type="common">Pacific beetle cockroach</name>
    <dbReference type="NCBI Taxonomy" id="6984"/>
    <lineage>
        <taxon>Eukaryota</taxon>
        <taxon>Metazoa</taxon>
        <taxon>Ecdysozoa</taxon>
        <taxon>Arthropoda</taxon>
        <taxon>Hexapoda</taxon>
        <taxon>Insecta</taxon>
        <taxon>Pterygota</taxon>
        <taxon>Neoptera</taxon>
        <taxon>Polyneoptera</taxon>
        <taxon>Dictyoptera</taxon>
        <taxon>Blattodea</taxon>
        <taxon>Blaberoidea</taxon>
        <taxon>Blaberidae</taxon>
        <taxon>Diplopterinae</taxon>
        <taxon>Diploptera</taxon>
    </lineage>
</organism>